<sequence length="118" mass="12901">MQHQPRGIPSIHQVCILRHSLVLGACRHPTCLTASPPLTLPSPYSPLPKPCPRIYVGRFSFKTLPSSASPFLRDPPRPCPTFTRFPAITHVRWSCVVDRNAPRGPAAIQTTSGQLAGI</sequence>
<reference evidence="1 2" key="1">
    <citation type="submission" date="2019-05" db="EMBL/GenBank/DDBJ databases">
        <title>Another draft genome of Portunus trituberculatus and its Hox gene families provides insights of decapod evolution.</title>
        <authorList>
            <person name="Jeong J.-H."/>
            <person name="Song I."/>
            <person name="Kim S."/>
            <person name="Choi T."/>
            <person name="Kim D."/>
            <person name="Ryu S."/>
            <person name="Kim W."/>
        </authorList>
    </citation>
    <scope>NUCLEOTIDE SEQUENCE [LARGE SCALE GENOMIC DNA]</scope>
    <source>
        <tissue evidence="1">Muscle</tissue>
    </source>
</reference>
<name>A0A5B7FIX1_PORTR</name>
<comment type="caution">
    <text evidence="1">The sequence shown here is derived from an EMBL/GenBank/DDBJ whole genome shotgun (WGS) entry which is preliminary data.</text>
</comment>
<accession>A0A5B7FIX1</accession>
<dbReference type="EMBL" id="VSRR010006483">
    <property type="protein sequence ID" value="MPC44898.1"/>
    <property type="molecule type" value="Genomic_DNA"/>
</dbReference>
<keyword evidence="2" id="KW-1185">Reference proteome</keyword>
<gene>
    <name evidence="1" type="ORF">E2C01_038579</name>
</gene>
<evidence type="ECO:0000313" key="1">
    <source>
        <dbReference type="EMBL" id="MPC44898.1"/>
    </source>
</evidence>
<organism evidence="1 2">
    <name type="scientific">Portunus trituberculatus</name>
    <name type="common">Swimming crab</name>
    <name type="synonym">Neptunus trituberculatus</name>
    <dbReference type="NCBI Taxonomy" id="210409"/>
    <lineage>
        <taxon>Eukaryota</taxon>
        <taxon>Metazoa</taxon>
        <taxon>Ecdysozoa</taxon>
        <taxon>Arthropoda</taxon>
        <taxon>Crustacea</taxon>
        <taxon>Multicrustacea</taxon>
        <taxon>Malacostraca</taxon>
        <taxon>Eumalacostraca</taxon>
        <taxon>Eucarida</taxon>
        <taxon>Decapoda</taxon>
        <taxon>Pleocyemata</taxon>
        <taxon>Brachyura</taxon>
        <taxon>Eubrachyura</taxon>
        <taxon>Portunoidea</taxon>
        <taxon>Portunidae</taxon>
        <taxon>Portuninae</taxon>
        <taxon>Portunus</taxon>
    </lineage>
</organism>
<protein>
    <submittedName>
        <fullName evidence="1">Uncharacterized protein</fullName>
    </submittedName>
</protein>
<proteinExistence type="predicted"/>
<dbReference type="AlphaFoldDB" id="A0A5B7FIX1"/>
<dbReference type="Proteomes" id="UP000324222">
    <property type="component" value="Unassembled WGS sequence"/>
</dbReference>
<evidence type="ECO:0000313" key="2">
    <source>
        <dbReference type="Proteomes" id="UP000324222"/>
    </source>
</evidence>